<dbReference type="InterPro" id="IPR059024">
    <property type="entry name" value="SYNRG_C"/>
</dbReference>
<feature type="compositionally biased region" description="Basic and acidic residues" evidence="1">
    <location>
        <begin position="360"/>
        <end position="371"/>
    </location>
</feature>
<gene>
    <name evidence="3" type="ORF">QN277_021868</name>
</gene>
<feature type="compositionally biased region" description="Acidic residues" evidence="1">
    <location>
        <begin position="1"/>
        <end position="14"/>
    </location>
</feature>
<sequence length="937" mass="103821">MADNLADDDDDESFGDFKFVSFPNQPVQNNGKDLPADDDDWSDFMNYSNQINGGSAPTRNGLFPPNFPSNPSDTYNFFDPPQVSQDLTHNNSSPVNQINRVELPSTPAEPEKPRWNKPQGALPLSMFGQEEVEEESIADNLPFGDDANVFSKKNGNSVKKESDSNGAIRINDLFANLYNQRPQINHDNGLISVFSVSDSNLPGASSNDVSLITTVAASSADANGLNSILNNFNSDSVDELEDTGDDDGGWEFKCAESESQTESSDVKVEQTKHETTGADEYAFTFDNAAFGVGEMLNSSSHKADEWNLGFEFNPSFAVQNHIQVLESGSNHNLEAPKLAVIDTIGENVLKIDDEGPGNPDDQHVAAESHRSDDLNFGSNLCTSSLGEVHLTPELDSKKEQDDDNKNFNAFPSNSNVDYDVKLFESKDAVSEVEKKSQVNPENHREALSLSIFGDEIQDTDEHSVSEGFSSFAPASSIRNGFNSPGSSLSINDLIWNLYGQAEQKTSHGTPKASENGQVVLDSNLVTDDDDFNGDSWEFKDASHVARSLESMEKSHSSYEPQVSENWLQTILKPDLINGGDNESWEFKDAFCEGKSKYKGSVIDHKDLPLQSSAKLEPSDCVDFYCKLTDELCNAVLFHLQNLKNGQSIATLNGEEAKAKALHEEIQEFSDMLHQWNVLPNEHISDNQSTRNVRLDKLIEVLKEPRFQPLESDYRLTSRLSMAETNIRSAIELLKDALSTLKVLKLGSREEQSNYLTAWSKMALVCSEEMKHGAFIWKQSVQRNVHDQILSNPKGCQYIHALGEICRVAEIVGLSAKLHKPWMLSGSVDPARLFALLNECYTIWSNSGLEEALLCVSNQNNGERAGVSRELLESIKYIHELDEQEVQSCIFTGDETTCQLSALPVGFIPGLKMVTWNGKQYFVTLANLWMNLVNSDFP</sequence>
<evidence type="ECO:0000313" key="4">
    <source>
        <dbReference type="Proteomes" id="UP001293593"/>
    </source>
</evidence>
<dbReference type="Proteomes" id="UP001293593">
    <property type="component" value="Unassembled WGS sequence"/>
</dbReference>
<comment type="caution">
    <text evidence="3">The sequence shown here is derived from an EMBL/GenBank/DDBJ whole genome shotgun (WGS) entry which is preliminary data.</text>
</comment>
<feature type="compositionally biased region" description="Polar residues" evidence="1">
    <location>
        <begin position="45"/>
        <end position="58"/>
    </location>
</feature>
<accession>A0AAE1JMD1</accession>
<name>A0AAE1JMD1_9FABA</name>
<keyword evidence="4" id="KW-1185">Reference proteome</keyword>
<protein>
    <recommendedName>
        <fullName evidence="2">Synergin gamma C-terminal domain-containing protein</fullName>
    </recommendedName>
</protein>
<feature type="region of interest" description="Disordered" evidence="1">
    <location>
        <begin position="1"/>
        <end position="71"/>
    </location>
</feature>
<evidence type="ECO:0000256" key="1">
    <source>
        <dbReference type="SAM" id="MobiDB-lite"/>
    </source>
</evidence>
<dbReference type="Pfam" id="PF25999">
    <property type="entry name" value="SYNRG_C"/>
    <property type="match status" value="1"/>
</dbReference>
<dbReference type="EMBL" id="JAWXYG010000005">
    <property type="protein sequence ID" value="KAK4273477.1"/>
    <property type="molecule type" value="Genomic_DNA"/>
</dbReference>
<feature type="region of interest" description="Disordered" evidence="1">
    <location>
        <begin position="350"/>
        <end position="371"/>
    </location>
</feature>
<evidence type="ECO:0000259" key="2">
    <source>
        <dbReference type="Pfam" id="PF25999"/>
    </source>
</evidence>
<dbReference type="AlphaFoldDB" id="A0AAE1JMD1"/>
<dbReference type="PANTHER" id="PTHR35701">
    <property type="entry name" value="OS11G0148400 PROTEIN"/>
    <property type="match status" value="1"/>
</dbReference>
<evidence type="ECO:0000313" key="3">
    <source>
        <dbReference type="EMBL" id="KAK4273477.1"/>
    </source>
</evidence>
<reference evidence="3" key="1">
    <citation type="submission" date="2023-10" db="EMBL/GenBank/DDBJ databases">
        <title>Chromosome-level genome of the transformable northern wattle, Acacia crassicarpa.</title>
        <authorList>
            <person name="Massaro I."/>
            <person name="Sinha N.R."/>
            <person name="Poethig S."/>
            <person name="Leichty A.R."/>
        </authorList>
    </citation>
    <scope>NUCLEOTIDE SEQUENCE</scope>
    <source>
        <strain evidence="3">Acra3RX</strain>
        <tissue evidence="3">Leaf</tissue>
    </source>
</reference>
<organism evidence="3 4">
    <name type="scientific">Acacia crassicarpa</name>
    <name type="common">northern wattle</name>
    <dbReference type="NCBI Taxonomy" id="499986"/>
    <lineage>
        <taxon>Eukaryota</taxon>
        <taxon>Viridiplantae</taxon>
        <taxon>Streptophyta</taxon>
        <taxon>Embryophyta</taxon>
        <taxon>Tracheophyta</taxon>
        <taxon>Spermatophyta</taxon>
        <taxon>Magnoliopsida</taxon>
        <taxon>eudicotyledons</taxon>
        <taxon>Gunneridae</taxon>
        <taxon>Pentapetalae</taxon>
        <taxon>rosids</taxon>
        <taxon>fabids</taxon>
        <taxon>Fabales</taxon>
        <taxon>Fabaceae</taxon>
        <taxon>Caesalpinioideae</taxon>
        <taxon>mimosoid clade</taxon>
        <taxon>Acacieae</taxon>
        <taxon>Acacia</taxon>
    </lineage>
</organism>
<dbReference type="PANTHER" id="PTHR35701:SF1">
    <property type="entry name" value="OS11G0148400 PROTEIN"/>
    <property type="match status" value="1"/>
</dbReference>
<proteinExistence type="predicted"/>
<feature type="compositionally biased region" description="Polar residues" evidence="1">
    <location>
        <begin position="22"/>
        <end position="31"/>
    </location>
</feature>
<feature type="domain" description="Synergin gamma C-terminal" evidence="2">
    <location>
        <begin position="747"/>
        <end position="937"/>
    </location>
</feature>